<keyword evidence="1" id="KW-0812">Transmembrane</keyword>
<dbReference type="Gramene" id="ESR53713">
    <property type="protein sequence ID" value="ESR53713"/>
    <property type="gene ID" value="CICLE_v10023428mg"/>
</dbReference>
<evidence type="ECO:0008006" key="4">
    <source>
        <dbReference type="Google" id="ProtNLM"/>
    </source>
</evidence>
<dbReference type="Proteomes" id="UP000030687">
    <property type="component" value="Unassembled WGS sequence"/>
</dbReference>
<feature type="transmembrane region" description="Helical" evidence="1">
    <location>
        <begin position="46"/>
        <end position="64"/>
    </location>
</feature>
<feature type="transmembrane region" description="Helical" evidence="1">
    <location>
        <begin position="70"/>
        <end position="89"/>
    </location>
</feature>
<feature type="transmembrane region" description="Helical" evidence="1">
    <location>
        <begin position="15"/>
        <end position="34"/>
    </location>
</feature>
<reference evidence="2 3" key="1">
    <citation type="submission" date="2013-10" db="EMBL/GenBank/DDBJ databases">
        <authorList>
            <consortium name="International Citrus Genome Consortium"/>
            <person name="Jenkins J."/>
            <person name="Schmutz J."/>
            <person name="Prochnik S."/>
            <person name="Rokhsar D."/>
            <person name="Gmitter F."/>
            <person name="Ollitrault P."/>
            <person name="Machado M."/>
            <person name="Talon M."/>
            <person name="Wincker P."/>
            <person name="Jaillon O."/>
            <person name="Morgante M."/>
        </authorList>
    </citation>
    <scope>NUCLEOTIDE SEQUENCE</scope>
    <source>
        <strain evidence="3">cv. Clemenules</strain>
    </source>
</reference>
<organism evidence="2 3">
    <name type="scientific">Citrus clementina</name>
    <name type="common">Clementine</name>
    <name type="synonym">Citrus deliciosa x Citrus sinensis</name>
    <dbReference type="NCBI Taxonomy" id="85681"/>
    <lineage>
        <taxon>Eukaryota</taxon>
        <taxon>Viridiplantae</taxon>
        <taxon>Streptophyta</taxon>
        <taxon>Embryophyta</taxon>
        <taxon>Tracheophyta</taxon>
        <taxon>Spermatophyta</taxon>
        <taxon>Magnoliopsida</taxon>
        <taxon>eudicotyledons</taxon>
        <taxon>Gunneridae</taxon>
        <taxon>Pentapetalae</taxon>
        <taxon>rosids</taxon>
        <taxon>malvids</taxon>
        <taxon>Sapindales</taxon>
        <taxon>Rutaceae</taxon>
        <taxon>Aurantioideae</taxon>
        <taxon>Citrus</taxon>
    </lineage>
</organism>
<evidence type="ECO:0000256" key="1">
    <source>
        <dbReference type="SAM" id="Phobius"/>
    </source>
</evidence>
<dbReference type="InParanoid" id="V4T0Q2"/>
<keyword evidence="3" id="KW-1185">Reference proteome</keyword>
<protein>
    <recommendedName>
        <fullName evidence="4">Vesicle transport protein</fullName>
    </recommendedName>
</protein>
<dbReference type="EMBL" id="KI536661">
    <property type="protein sequence ID" value="ESR53713.1"/>
    <property type="molecule type" value="Genomic_DNA"/>
</dbReference>
<evidence type="ECO:0000313" key="3">
    <source>
        <dbReference type="Proteomes" id="UP000030687"/>
    </source>
</evidence>
<dbReference type="eggNOG" id="KOG2493">
    <property type="taxonomic scope" value="Eukaryota"/>
</dbReference>
<name>V4T0Q2_CITCL</name>
<gene>
    <name evidence="2" type="ORF">CICLE_v10023428mg</name>
</gene>
<dbReference type="STRING" id="85681.V4T0Q2"/>
<keyword evidence="1" id="KW-0472">Membrane</keyword>
<evidence type="ECO:0000313" key="2">
    <source>
        <dbReference type="EMBL" id="ESR53713.1"/>
    </source>
</evidence>
<proteinExistence type="predicted"/>
<sequence length="123" mass="13669">MHKGNLDVMYFRRSFFFFAGLLFSLAAAGTWLMVALSPPHYLVKSMVRFGLFMGSYAVFWSSLARVTSSWVISPILGSMVSFLTGEVYVELIALSGTQTEMAAVYVEMLASDIVNLTCIKNLM</sequence>
<dbReference type="AlphaFoldDB" id="V4T0Q2"/>
<keyword evidence="1" id="KW-1133">Transmembrane helix</keyword>
<accession>V4T0Q2</accession>
<dbReference type="KEGG" id="cic:CICLE_v10023428mg"/>